<comment type="caution">
    <text evidence="1">The sequence shown here is derived from an EMBL/GenBank/DDBJ whole genome shotgun (WGS) entry which is preliminary data.</text>
</comment>
<gene>
    <name evidence="1" type="ORF">PC117_g6867</name>
</gene>
<proteinExistence type="predicted"/>
<evidence type="ECO:0000313" key="1">
    <source>
        <dbReference type="EMBL" id="KAG2947356.1"/>
    </source>
</evidence>
<dbReference type="EMBL" id="RCMK01000134">
    <property type="protein sequence ID" value="KAG2947356.1"/>
    <property type="molecule type" value="Genomic_DNA"/>
</dbReference>
<dbReference type="Proteomes" id="UP000736787">
    <property type="component" value="Unassembled WGS sequence"/>
</dbReference>
<dbReference type="AlphaFoldDB" id="A0A8T1DZZ7"/>
<organism evidence="1 2">
    <name type="scientific">Phytophthora cactorum</name>
    <dbReference type="NCBI Taxonomy" id="29920"/>
    <lineage>
        <taxon>Eukaryota</taxon>
        <taxon>Sar</taxon>
        <taxon>Stramenopiles</taxon>
        <taxon>Oomycota</taxon>
        <taxon>Peronosporomycetes</taxon>
        <taxon>Peronosporales</taxon>
        <taxon>Peronosporaceae</taxon>
        <taxon>Phytophthora</taxon>
    </lineage>
</organism>
<evidence type="ECO:0000313" key="2">
    <source>
        <dbReference type="Proteomes" id="UP000736787"/>
    </source>
</evidence>
<reference evidence="1" key="1">
    <citation type="submission" date="2018-10" db="EMBL/GenBank/DDBJ databases">
        <title>Effector identification in a new, highly contiguous assembly of the strawberry crown rot pathogen Phytophthora cactorum.</title>
        <authorList>
            <person name="Armitage A.D."/>
            <person name="Nellist C.F."/>
            <person name="Bates H."/>
            <person name="Vickerstaff R.J."/>
            <person name="Harrison R.J."/>
        </authorList>
    </citation>
    <scope>NUCLEOTIDE SEQUENCE</scope>
    <source>
        <strain evidence="1">4040</strain>
    </source>
</reference>
<sequence>MHSVHRLAPSALCPEALCVDDQEDDLKDEAAPAPCYCRRQHGPPFDSLHGAIAAQ</sequence>
<accession>A0A8T1DZZ7</accession>
<protein>
    <submittedName>
        <fullName evidence="1">Uncharacterized protein</fullName>
    </submittedName>
</protein>
<name>A0A8T1DZZ7_9STRA</name>